<reference evidence="3" key="2">
    <citation type="submission" date="2024-01" db="EMBL/GenBank/DDBJ databases">
        <title>Comparative genomics of Cryptococcus and Kwoniella reveals pathogenesis evolution and contrasting modes of karyotype evolution via chromosome fusion or intercentromeric recombination.</title>
        <authorList>
            <person name="Coelho M.A."/>
            <person name="David-Palma M."/>
            <person name="Shea T."/>
            <person name="Bowers K."/>
            <person name="McGinley-Smith S."/>
            <person name="Mohammad A.W."/>
            <person name="Gnirke A."/>
            <person name="Yurkov A.M."/>
            <person name="Nowrousian M."/>
            <person name="Sun S."/>
            <person name="Cuomo C.A."/>
            <person name="Heitman J."/>
        </authorList>
    </citation>
    <scope>NUCLEOTIDE SEQUENCE</scope>
    <source>
        <strain evidence="3">CBS 12478</strain>
    </source>
</reference>
<evidence type="ECO:0008006" key="5">
    <source>
        <dbReference type="Google" id="ProtNLM"/>
    </source>
</evidence>
<evidence type="ECO:0000256" key="2">
    <source>
        <dbReference type="SAM" id="Phobius"/>
    </source>
</evidence>
<accession>A0A5M6BT42</accession>
<dbReference type="EMBL" id="CP144057">
    <property type="protein sequence ID" value="WWD19476.1"/>
    <property type="molecule type" value="Genomic_DNA"/>
</dbReference>
<keyword evidence="2" id="KW-1133">Transmembrane helix</keyword>
<organism evidence="3 4">
    <name type="scientific">Kwoniella shandongensis</name>
    <dbReference type="NCBI Taxonomy" id="1734106"/>
    <lineage>
        <taxon>Eukaryota</taxon>
        <taxon>Fungi</taxon>
        <taxon>Dikarya</taxon>
        <taxon>Basidiomycota</taxon>
        <taxon>Agaricomycotina</taxon>
        <taxon>Tremellomycetes</taxon>
        <taxon>Tremellales</taxon>
        <taxon>Cryptococcaceae</taxon>
        <taxon>Kwoniella</taxon>
    </lineage>
</organism>
<feature type="region of interest" description="Disordered" evidence="1">
    <location>
        <begin position="216"/>
        <end position="244"/>
    </location>
</feature>
<feature type="compositionally biased region" description="Pro residues" evidence="1">
    <location>
        <begin position="19"/>
        <end position="38"/>
    </location>
</feature>
<protein>
    <recommendedName>
        <fullName evidence="5">Peroxin-14</fullName>
    </recommendedName>
</protein>
<keyword evidence="2" id="KW-0472">Membrane</keyword>
<feature type="transmembrane region" description="Helical" evidence="2">
    <location>
        <begin position="112"/>
        <end position="135"/>
    </location>
</feature>
<dbReference type="GeneID" id="43590902"/>
<dbReference type="RefSeq" id="XP_031858942.1">
    <property type="nucleotide sequence ID" value="XM_032006739.1"/>
</dbReference>
<evidence type="ECO:0000313" key="3">
    <source>
        <dbReference type="EMBL" id="WWD19476.1"/>
    </source>
</evidence>
<dbReference type="AlphaFoldDB" id="A0A5M6BT42"/>
<gene>
    <name evidence="3" type="ORF">CI109_103936</name>
</gene>
<proteinExistence type="predicted"/>
<dbReference type="KEGG" id="ksn:43590902"/>
<name>A0A5M6BT42_9TREE</name>
<keyword evidence="4" id="KW-1185">Reference proteome</keyword>
<evidence type="ECO:0000256" key="1">
    <source>
        <dbReference type="SAM" id="MobiDB-lite"/>
    </source>
</evidence>
<feature type="region of interest" description="Disordered" evidence="1">
    <location>
        <begin position="1"/>
        <end position="65"/>
    </location>
</feature>
<dbReference type="OrthoDB" id="441517at2759"/>
<sequence length="366" mass="38964">MSDPTSPPSGSSNPLFGATPPPTTITDDPTPPSQPSPVEPEAATLTGVRDGTTNPLFGASPPDDRAVEEQVYSKERLQVPYSAPRRQGAGGIIPRSSLSAPTRSIPTFIRRLTFVLSLLLGLSSSIALVWSYFLLPLLHASFSARKVIVTQQVDRMTNIVDNLRRLRTGGLFPPNPTAIAGEKDVAVGAMEGNPTAGEQEEKTALLIEKEATLREIDSSTTSSEHGNDHGDPPSTPTQTAEHLPISPIPSLQSLTRSLRSLTTALDSTSTTRTSLISTLESYTSHLHRQLFVARPTGSGGFGIGMGTLSANLSKESGRAGAGFDTLENQSRGEEWDAVRKEVRAIKGMLLNRRSFAPTTTTNGITA</sequence>
<reference evidence="3" key="1">
    <citation type="submission" date="2017-08" db="EMBL/GenBank/DDBJ databases">
        <authorList>
            <person name="Cuomo C."/>
            <person name="Billmyre B."/>
            <person name="Heitman J."/>
        </authorList>
    </citation>
    <scope>NUCLEOTIDE SEQUENCE</scope>
    <source>
        <strain evidence="3">CBS 12478</strain>
    </source>
</reference>
<keyword evidence="2" id="KW-0812">Transmembrane</keyword>
<dbReference type="Proteomes" id="UP000322225">
    <property type="component" value="Chromosome 7"/>
</dbReference>
<evidence type="ECO:0000313" key="4">
    <source>
        <dbReference type="Proteomes" id="UP000322225"/>
    </source>
</evidence>